<comment type="caution">
    <text evidence="2">The sequence shown here is derived from an EMBL/GenBank/DDBJ whole genome shotgun (WGS) entry which is preliminary data.</text>
</comment>
<dbReference type="AlphaFoldDB" id="A0AAV4PJB3"/>
<keyword evidence="3" id="KW-1185">Reference proteome</keyword>
<dbReference type="Proteomes" id="UP001054945">
    <property type="component" value="Unassembled WGS sequence"/>
</dbReference>
<protein>
    <submittedName>
        <fullName evidence="2">Uncharacterized protein</fullName>
    </submittedName>
</protein>
<gene>
    <name evidence="2" type="ORF">CEXT_261771</name>
</gene>
<proteinExistence type="predicted"/>
<accession>A0AAV4PJB3</accession>
<organism evidence="2 3">
    <name type="scientific">Caerostris extrusa</name>
    <name type="common">Bark spider</name>
    <name type="synonym">Caerostris bankana</name>
    <dbReference type="NCBI Taxonomy" id="172846"/>
    <lineage>
        <taxon>Eukaryota</taxon>
        <taxon>Metazoa</taxon>
        <taxon>Ecdysozoa</taxon>
        <taxon>Arthropoda</taxon>
        <taxon>Chelicerata</taxon>
        <taxon>Arachnida</taxon>
        <taxon>Araneae</taxon>
        <taxon>Araneomorphae</taxon>
        <taxon>Entelegynae</taxon>
        <taxon>Araneoidea</taxon>
        <taxon>Araneidae</taxon>
        <taxon>Caerostris</taxon>
    </lineage>
</organism>
<dbReference type="EMBL" id="BPLR01004656">
    <property type="protein sequence ID" value="GIX96495.1"/>
    <property type="molecule type" value="Genomic_DNA"/>
</dbReference>
<evidence type="ECO:0000313" key="3">
    <source>
        <dbReference type="Proteomes" id="UP001054945"/>
    </source>
</evidence>
<reference evidence="2 3" key="1">
    <citation type="submission" date="2021-06" db="EMBL/GenBank/DDBJ databases">
        <title>Caerostris extrusa draft genome.</title>
        <authorList>
            <person name="Kono N."/>
            <person name="Arakawa K."/>
        </authorList>
    </citation>
    <scope>NUCLEOTIDE SEQUENCE [LARGE SCALE GENOMIC DNA]</scope>
</reference>
<feature type="region of interest" description="Disordered" evidence="1">
    <location>
        <begin position="69"/>
        <end position="88"/>
    </location>
</feature>
<feature type="compositionally biased region" description="Basic residues" evidence="1">
    <location>
        <begin position="70"/>
        <end position="86"/>
    </location>
</feature>
<name>A0AAV4PJB3_CAEEX</name>
<evidence type="ECO:0000256" key="1">
    <source>
        <dbReference type="SAM" id="MobiDB-lite"/>
    </source>
</evidence>
<evidence type="ECO:0000313" key="2">
    <source>
        <dbReference type="EMBL" id="GIX96495.1"/>
    </source>
</evidence>
<sequence>MEDVLNGTQTLKEAAELQRQLIAKCQRGGIKVSNEVTKYLINYNNNIWFLGTFGFSGDESEDLHATNVTSKHRLDRSGSRSRKKRMTSVPENLHSVNKLIIKQRIVLEHAVNIEIHRFYDTTVIELQFIVNPSPHRERRSLT</sequence>